<comment type="caution">
    <text evidence="1">The sequence shown here is derived from an EMBL/GenBank/DDBJ whole genome shotgun (WGS) entry which is preliminary data.</text>
</comment>
<accession>A0AAV8XZE7</accession>
<dbReference type="EMBL" id="JAPWTK010000250">
    <property type="protein sequence ID" value="KAJ8944515.1"/>
    <property type="molecule type" value="Genomic_DNA"/>
</dbReference>
<dbReference type="AlphaFoldDB" id="A0AAV8XZE7"/>
<sequence>MKNGSSHTFKNLRQQDFTRYDTKISPFDATIFSNLLGMEAINVLISYEFTSSSQAFSILSQSLLDTLTLKETRFESVEAVKAKATEVLNQLTEADFHHCFNNGNVVWSGVEIAKGEYIEGEKVATVIEERETTEDDPRPGRPSISKTDEIIEKIEYSLKGHKKYIGEKSHYYADAGKAGSICSSNLISTAMFGWWKHLAIDSESCTCYIEFIKIIQLSSTLHTAFFWR</sequence>
<evidence type="ECO:0000313" key="2">
    <source>
        <dbReference type="Proteomes" id="UP001162162"/>
    </source>
</evidence>
<gene>
    <name evidence="1" type="ORF">NQ318_011773</name>
</gene>
<organism evidence="1 2">
    <name type="scientific">Aromia moschata</name>
    <dbReference type="NCBI Taxonomy" id="1265417"/>
    <lineage>
        <taxon>Eukaryota</taxon>
        <taxon>Metazoa</taxon>
        <taxon>Ecdysozoa</taxon>
        <taxon>Arthropoda</taxon>
        <taxon>Hexapoda</taxon>
        <taxon>Insecta</taxon>
        <taxon>Pterygota</taxon>
        <taxon>Neoptera</taxon>
        <taxon>Endopterygota</taxon>
        <taxon>Coleoptera</taxon>
        <taxon>Polyphaga</taxon>
        <taxon>Cucujiformia</taxon>
        <taxon>Chrysomeloidea</taxon>
        <taxon>Cerambycidae</taxon>
        <taxon>Cerambycinae</taxon>
        <taxon>Callichromatini</taxon>
        <taxon>Aromia</taxon>
    </lineage>
</organism>
<keyword evidence="2" id="KW-1185">Reference proteome</keyword>
<name>A0AAV8XZE7_9CUCU</name>
<proteinExistence type="predicted"/>
<protein>
    <submittedName>
        <fullName evidence="1">Uncharacterized protein</fullName>
    </submittedName>
</protein>
<dbReference type="Proteomes" id="UP001162162">
    <property type="component" value="Unassembled WGS sequence"/>
</dbReference>
<evidence type="ECO:0000313" key="1">
    <source>
        <dbReference type="EMBL" id="KAJ8944515.1"/>
    </source>
</evidence>
<reference evidence="1" key="1">
    <citation type="journal article" date="2023" name="Insect Mol. Biol.">
        <title>Genome sequencing provides insights into the evolution of gene families encoding plant cell wall-degrading enzymes in longhorned beetles.</title>
        <authorList>
            <person name="Shin N.R."/>
            <person name="Okamura Y."/>
            <person name="Kirsch R."/>
            <person name="Pauchet Y."/>
        </authorList>
    </citation>
    <scope>NUCLEOTIDE SEQUENCE</scope>
    <source>
        <strain evidence="1">AMC_N1</strain>
    </source>
</reference>